<keyword evidence="3" id="KW-1185">Reference proteome</keyword>
<accession>A0ABV7NYS4</accession>
<feature type="compositionally biased region" description="Gly residues" evidence="1">
    <location>
        <begin position="353"/>
        <end position="368"/>
    </location>
</feature>
<proteinExistence type="predicted"/>
<dbReference type="EMBL" id="JBHRWK010000020">
    <property type="protein sequence ID" value="MFC3450742.1"/>
    <property type="molecule type" value="Genomic_DNA"/>
</dbReference>
<comment type="caution">
    <text evidence="2">The sequence shown here is derived from an EMBL/GenBank/DDBJ whole genome shotgun (WGS) entry which is preliminary data.</text>
</comment>
<protein>
    <recommendedName>
        <fullName evidence="4">PPE domain-containing protein</fullName>
    </recommendedName>
</protein>
<gene>
    <name evidence="2" type="ORF">ACFOSH_15015</name>
</gene>
<name>A0ABV7NYS4_9PSEU</name>
<dbReference type="InterPro" id="IPR038332">
    <property type="entry name" value="PPE_sf"/>
</dbReference>
<reference evidence="3" key="1">
    <citation type="journal article" date="2019" name="Int. J. Syst. Evol. Microbiol.">
        <title>The Global Catalogue of Microorganisms (GCM) 10K type strain sequencing project: providing services to taxonomists for standard genome sequencing and annotation.</title>
        <authorList>
            <consortium name="The Broad Institute Genomics Platform"/>
            <consortium name="The Broad Institute Genome Sequencing Center for Infectious Disease"/>
            <person name="Wu L."/>
            <person name="Ma J."/>
        </authorList>
    </citation>
    <scope>NUCLEOTIDE SEQUENCE [LARGE SCALE GENOMIC DNA]</scope>
    <source>
        <strain evidence="3">CGMCC 4.7676</strain>
    </source>
</reference>
<sequence length="415" mass="42026">MSFAPTEAMVAYLQRLQAEGKLIVPADLVRMVKTGPGTASLGEAQRAGVLQAQEQQGIEADTLAAVARLENAWSGQSGDAARAGLRPLAQAATEASAALHVSQNTLANQDHAFQTTRDSMVEVSDTPPQRNVLDVASPWDTDTEIQLNERNAAIQRNNEIYNAFTRTSDGHAQTMPVEFGQIAGESDGAFSIGQTPGTGRTAKKREITGPGRPSDSEPVGVAGRAVQADHRAGAGPRQVGEALPEQAAGEQRQGSASLLQGTDDGTEVAGFGRPAPSGIDVANVPGPGVGNLPAAGGGADTLNYVAGPDRPGSGPVVPPYGRGGSPGVIGPGGPGRSAGPGPYGAVGEAAGRVGAGGQGPAGSRGAGGAPVVPVAGRDKSKEEDKEKKSPEYLQEPDPQGLFGYTGRVPPPVIGK</sequence>
<feature type="compositionally biased region" description="Gly residues" evidence="1">
    <location>
        <begin position="322"/>
        <end position="344"/>
    </location>
</feature>
<dbReference type="Gene3D" id="1.20.1260.20">
    <property type="entry name" value="PPE superfamily"/>
    <property type="match status" value="1"/>
</dbReference>
<evidence type="ECO:0008006" key="4">
    <source>
        <dbReference type="Google" id="ProtNLM"/>
    </source>
</evidence>
<feature type="compositionally biased region" description="Basic and acidic residues" evidence="1">
    <location>
        <begin position="376"/>
        <end position="390"/>
    </location>
</feature>
<feature type="region of interest" description="Disordered" evidence="1">
    <location>
        <begin position="191"/>
        <end position="284"/>
    </location>
</feature>
<feature type="region of interest" description="Disordered" evidence="1">
    <location>
        <begin position="322"/>
        <end position="415"/>
    </location>
</feature>
<dbReference type="RefSeq" id="WP_378239475.1">
    <property type="nucleotide sequence ID" value="NZ_JBHRWK010000020.1"/>
</dbReference>
<evidence type="ECO:0000256" key="1">
    <source>
        <dbReference type="SAM" id="MobiDB-lite"/>
    </source>
</evidence>
<dbReference type="Proteomes" id="UP001595645">
    <property type="component" value="Unassembled WGS sequence"/>
</dbReference>
<evidence type="ECO:0000313" key="2">
    <source>
        <dbReference type="EMBL" id="MFC3450742.1"/>
    </source>
</evidence>
<organism evidence="2 3">
    <name type="scientific">Amycolatopsis speibonae</name>
    <dbReference type="NCBI Taxonomy" id="1450224"/>
    <lineage>
        <taxon>Bacteria</taxon>
        <taxon>Bacillati</taxon>
        <taxon>Actinomycetota</taxon>
        <taxon>Actinomycetes</taxon>
        <taxon>Pseudonocardiales</taxon>
        <taxon>Pseudonocardiaceae</taxon>
        <taxon>Amycolatopsis</taxon>
    </lineage>
</organism>
<evidence type="ECO:0000313" key="3">
    <source>
        <dbReference type="Proteomes" id="UP001595645"/>
    </source>
</evidence>